<proteinExistence type="inferred from homology"/>
<evidence type="ECO:0000256" key="2">
    <source>
        <dbReference type="ARBA" id="ARBA00023110"/>
    </source>
</evidence>
<evidence type="ECO:0000313" key="7">
    <source>
        <dbReference type="Proteomes" id="UP001368270"/>
    </source>
</evidence>
<comment type="caution">
    <text evidence="6">The sequence shown here is derived from an EMBL/GenBank/DDBJ whole genome shotgun (WGS) entry which is preliminary data.</text>
</comment>
<dbReference type="Proteomes" id="UP001368270">
    <property type="component" value="Unassembled WGS sequence"/>
</dbReference>
<dbReference type="Pfam" id="PF00160">
    <property type="entry name" value="Pro_isomerase"/>
    <property type="match status" value="1"/>
</dbReference>
<dbReference type="PANTHER" id="PTHR45625">
    <property type="entry name" value="PEPTIDYL-PROLYL CIS-TRANS ISOMERASE-RELATED"/>
    <property type="match status" value="1"/>
</dbReference>
<accession>A0ABU8QBS3</accession>
<feature type="domain" description="PPIase cyclophilin-type" evidence="5">
    <location>
        <begin position="47"/>
        <end position="206"/>
    </location>
</feature>
<evidence type="ECO:0000256" key="3">
    <source>
        <dbReference type="ARBA" id="ARBA00023235"/>
    </source>
</evidence>
<dbReference type="InterPro" id="IPR029000">
    <property type="entry name" value="Cyclophilin-like_dom_sf"/>
</dbReference>
<dbReference type="PROSITE" id="PS00170">
    <property type="entry name" value="CSA_PPIASE_1"/>
    <property type="match status" value="1"/>
</dbReference>
<comment type="function">
    <text evidence="4">PPIases accelerate the folding of proteins. It catalyzes the cis-trans isomerization of proline imidic peptide bonds in oligopeptides.</text>
</comment>
<gene>
    <name evidence="6" type="ORF">WG622_01260</name>
</gene>
<dbReference type="EC" id="5.2.1.8" evidence="4"/>
<name>A0ABU8QBS3_9RHOB</name>
<dbReference type="Gene3D" id="2.40.100.10">
    <property type="entry name" value="Cyclophilin-like"/>
    <property type="match status" value="1"/>
</dbReference>
<evidence type="ECO:0000259" key="5">
    <source>
        <dbReference type="PROSITE" id="PS50072"/>
    </source>
</evidence>
<keyword evidence="3 4" id="KW-0413">Isomerase</keyword>
<dbReference type="PANTHER" id="PTHR45625:SF4">
    <property type="entry name" value="PEPTIDYLPROLYL ISOMERASE DOMAIN AND WD REPEAT-CONTAINING PROTEIN 1"/>
    <property type="match status" value="1"/>
</dbReference>
<dbReference type="InterPro" id="IPR020892">
    <property type="entry name" value="Cyclophilin-type_PPIase_CS"/>
</dbReference>
<reference evidence="6 7" key="1">
    <citation type="submission" date="2024-03" db="EMBL/GenBank/DDBJ databases">
        <title>Cognatishimia coralii sp. nov., a marine bacterium isolated from coral surrounding seawater.</title>
        <authorList>
            <person name="Liu X."/>
            <person name="Liu S."/>
            <person name="Sun H."/>
            <person name="Zhang Y."/>
        </authorList>
    </citation>
    <scope>NUCLEOTIDE SEQUENCE [LARGE SCALE GENOMIC DNA]</scope>
    <source>
        <strain evidence="6 7">D5M38</strain>
    </source>
</reference>
<dbReference type="GO" id="GO:0003755">
    <property type="term" value="F:peptidyl-prolyl cis-trans isomerase activity"/>
    <property type="evidence" value="ECO:0007669"/>
    <property type="project" value="UniProtKB-EC"/>
</dbReference>
<keyword evidence="2 4" id="KW-0697">Rotamase</keyword>
<comment type="catalytic activity">
    <reaction evidence="4">
        <text>[protein]-peptidylproline (omega=180) = [protein]-peptidylproline (omega=0)</text>
        <dbReference type="Rhea" id="RHEA:16237"/>
        <dbReference type="Rhea" id="RHEA-COMP:10747"/>
        <dbReference type="Rhea" id="RHEA-COMP:10748"/>
        <dbReference type="ChEBI" id="CHEBI:83833"/>
        <dbReference type="ChEBI" id="CHEBI:83834"/>
        <dbReference type="EC" id="5.2.1.8"/>
    </reaction>
</comment>
<dbReference type="PROSITE" id="PS50072">
    <property type="entry name" value="CSA_PPIASE_2"/>
    <property type="match status" value="1"/>
</dbReference>
<sequence>MNGGSNKLVGVAMMVAVLGVGAVFLAQEGTPGLTDITEVSSQLPDYGLEITVNGEAEGTIVIDLLEGVAPNHVERIVTLAQEGSYDDVIFHRVIEGFMAQTGDVQFGKVGGDKRMAGRGGSSYSDLLQEFSEVPFERGTVGMARGGHSVDSANSQFFIMFDQGYFLNGQYTVVGQVTSGMDVVDAIKRGHPRSGAVDGDPDRMVSVKVTQN</sequence>
<evidence type="ECO:0000256" key="4">
    <source>
        <dbReference type="RuleBase" id="RU363019"/>
    </source>
</evidence>
<evidence type="ECO:0000256" key="1">
    <source>
        <dbReference type="ARBA" id="ARBA00007365"/>
    </source>
</evidence>
<keyword evidence="7" id="KW-1185">Reference proteome</keyword>
<protein>
    <recommendedName>
        <fullName evidence="4">Peptidyl-prolyl cis-trans isomerase</fullName>
        <shortName evidence="4">PPIase</shortName>
        <ecNumber evidence="4">5.2.1.8</ecNumber>
    </recommendedName>
</protein>
<evidence type="ECO:0000313" key="6">
    <source>
        <dbReference type="EMBL" id="MEJ5216855.1"/>
    </source>
</evidence>
<dbReference type="RefSeq" id="WP_339401933.1">
    <property type="nucleotide sequence ID" value="NZ_JBBGAZ010000001.1"/>
</dbReference>
<dbReference type="SUPFAM" id="SSF50891">
    <property type="entry name" value="Cyclophilin-like"/>
    <property type="match status" value="1"/>
</dbReference>
<dbReference type="PRINTS" id="PR00153">
    <property type="entry name" value="CSAPPISMRASE"/>
</dbReference>
<comment type="similarity">
    <text evidence="1 4">Belongs to the cyclophilin-type PPIase family.</text>
</comment>
<dbReference type="InterPro" id="IPR044666">
    <property type="entry name" value="Cyclophilin_A-like"/>
</dbReference>
<dbReference type="InterPro" id="IPR002130">
    <property type="entry name" value="Cyclophilin-type_PPIase_dom"/>
</dbReference>
<dbReference type="EMBL" id="JBBGAZ010000001">
    <property type="protein sequence ID" value="MEJ5216855.1"/>
    <property type="molecule type" value="Genomic_DNA"/>
</dbReference>
<dbReference type="CDD" id="cd00317">
    <property type="entry name" value="cyclophilin"/>
    <property type="match status" value="1"/>
</dbReference>
<organism evidence="6 7">
    <name type="scientific">Cognatishimia coralii</name>
    <dbReference type="NCBI Taxonomy" id="3083254"/>
    <lineage>
        <taxon>Bacteria</taxon>
        <taxon>Pseudomonadati</taxon>
        <taxon>Pseudomonadota</taxon>
        <taxon>Alphaproteobacteria</taxon>
        <taxon>Rhodobacterales</taxon>
        <taxon>Paracoccaceae</taxon>
        <taxon>Cognatishimia</taxon>
    </lineage>
</organism>